<evidence type="ECO:0000256" key="1">
    <source>
        <dbReference type="SAM" id="MobiDB-lite"/>
    </source>
</evidence>
<feature type="region of interest" description="Disordered" evidence="1">
    <location>
        <begin position="87"/>
        <end position="124"/>
    </location>
</feature>
<organism evidence="2 3">
    <name type="scientific">Parnassius apollo</name>
    <name type="common">Apollo butterfly</name>
    <name type="synonym">Papilio apollo</name>
    <dbReference type="NCBI Taxonomy" id="110799"/>
    <lineage>
        <taxon>Eukaryota</taxon>
        <taxon>Metazoa</taxon>
        <taxon>Ecdysozoa</taxon>
        <taxon>Arthropoda</taxon>
        <taxon>Hexapoda</taxon>
        <taxon>Insecta</taxon>
        <taxon>Pterygota</taxon>
        <taxon>Neoptera</taxon>
        <taxon>Endopterygota</taxon>
        <taxon>Lepidoptera</taxon>
        <taxon>Glossata</taxon>
        <taxon>Ditrysia</taxon>
        <taxon>Papilionoidea</taxon>
        <taxon>Papilionidae</taxon>
        <taxon>Parnassiinae</taxon>
        <taxon>Parnassini</taxon>
        <taxon>Parnassius</taxon>
        <taxon>Parnassius</taxon>
    </lineage>
</organism>
<accession>A0A8S3WVX2</accession>
<evidence type="ECO:0000313" key="3">
    <source>
        <dbReference type="Proteomes" id="UP000691718"/>
    </source>
</evidence>
<feature type="region of interest" description="Disordered" evidence="1">
    <location>
        <begin position="142"/>
        <end position="166"/>
    </location>
</feature>
<keyword evidence="3" id="KW-1185">Reference proteome</keyword>
<protein>
    <submittedName>
        <fullName evidence="2">(apollo) hypothetical protein</fullName>
    </submittedName>
</protein>
<dbReference type="AlphaFoldDB" id="A0A8S3WVX2"/>
<evidence type="ECO:0000313" key="2">
    <source>
        <dbReference type="EMBL" id="CAG4985328.1"/>
    </source>
</evidence>
<proteinExistence type="predicted"/>
<dbReference type="EMBL" id="CAJQZP010000787">
    <property type="protein sequence ID" value="CAG4985328.1"/>
    <property type="molecule type" value="Genomic_DNA"/>
</dbReference>
<dbReference type="Proteomes" id="UP000691718">
    <property type="component" value="Unassembled WGS sequence"/>
</dbReference>
<sequence>MNEILDVLESLNYDDGIQGADVFIEPTGDGRVSDADFCEEEDIYFHDLSRRQLLALASVTMRRPLDEESVLSEGEEPVITETATLEQDSRGMLRGKGSGSKRGRARRRSRGRGPRIGRGRGGASLDCGEAMANEVVESVYSSPASLEQKNRRRARGRGRGTATQHQVGRRTWVKRDLPVNNREWIRPLPRSVTTLSKNSDPIKFLSCFLIEKLLSI</sequence>
<comment type="caution">
    <text evidence="2">The sequence shown here is derived from an EMBL/GenBank/DDBJ whole genome shotgun (WGS) entry which is preliminary data.</text>
</comment>
<reference evidence="2" key="1">
    <citation type="submission" date="2021-04" db="EMBL/GenBank/DDBJ databases">
        <authorList>
            <person name="Tunstrom K."/>
        </authorList>
    </citation>
    <scope>NUCLEOTIDE SEQUENCE</scope>
</reference>
<name>A0A8S3WVX2_PARAO</name>
<gene>
    <name evidence="2" type="ORF">PAPOLLO_LOCUS11011</name>
</gene>
<feature type="compositionally biased region" description="Basic residues" evidence="1">
    <location>
        <begin position="99"/>
        <end position="118"/>
    </location>
</feature>